<name>A0A1V3JHX4_9PAST</name>
<dbReference type="AlphaFoldDB" id="A0A1V3JHX4"/>
<proteinExistence type="predicted"/>
<reference evidence="1 2" key="1">
    <citation type="submission" date="2016-10" db="EMBL/GenBank/DDBJ databases">
        <title>Rodentibacter gen. nov. and new species.</title>
        <authorList>
            <person name="Christensen H."/>
        </authorList>
    </citation>
    <scope>NUCLEOTIDE SEQUENCE [LARGE SCALE GENOMIC DNA]</scope>
    <source>
        <strain evidence="1 2">Ac151</strain>
    </source>
</reference>
<dbReference type="Proteomes" id="UP000188602">
    <property type="component" value="Unassembled WGS sequence"/>
</dbReference>
<evidence type="ECO:0000313" key="1">
    <source>
        <dbReference type="EMBL" id="OOF55902.1"/>
    </source>
</evidence>
<comment type="caution">
    <text evidence="1">The sequence shown here is derived from an EMBL/GenBank/DDBJ whole genome shotgun (WGS) entry which is preliminary data.</text>
</comment>
<dbReference type="EMBL" id="MLHQ01000033">
    <property type="protein sequence ID" value="OOF55902.1"/>
    <property type="molecule type" value="Genomic_DNA"/>
</dbReference>
<accession>A0A1V3JHX4</accession>
<evidence type="ECO:0000313" key="2">
    <source>
        <dbReference type="Proteomes" id="UP000188602"/>
    </source>
</evidence>
<sequence>MVRNIKQNLKAMMIRRIICFFLCILFSYNLYAVSTMSGITNTGDVNNDGVKDSIECSNSTFNEDYQCIIYISGKEVEKIKNIVQVKDNNECSYFSMNFTNKNELRVECSPRGIYNGYYYKYDGLAHNWFLSKYEYMLETNSPDDISEDFTVDSNILIPLKRSLFQDISEKGNKLVSMGYVKKKTYIYDNNYRKTNMYLVQRDKVLILDAKQDPLTKKK</sequence>
<organism evidence="1 2">
    <name type="scientific">Rodentibacter myodis</name>
    <dbReference type="NCBI Taxonomy" id="1907939"/>
    <lineage>
        <taxon>Bacteria</taxon>
        <taxon>Pseudomonadati</taxon>
        <taxon>Pseudomonadota</taxon>
        <taxon>Gammaproteobacteria</taxon>
        <taxon>Pasteurellales</taxon>
        <taxon>Pasteurellaceae</taxon>
        <taxon>Rodentibacter</taxon>
    </lineage>
</organism>
<keyword evidence="2" id="KW-1185">Reference proteome</keyword>
<gene>
    <name evidence="1" type="ORF">BKL49_11090</name>
</gene>
<protein>
    <submittedName>
        <fullName evidence="1">Uncharacterized protein</fullName>
    </submittedName>
</protein>